<evidence type="ECO:0000313" key="4">
    <source>
        <dbReference type="EMBL" id="KAK2613212.1"/>
    </source>
</evidence>
<protein>
    <recommendedName>
        <fullName evidence="3">Heterokaryon incompatibility domain-containing protein</fullName>
    </recommendedName>
</protein>
<evidence type="ECO:0000313" key="5">
    <source>
        <dbReference type="Proteomes" id="UP001265746"/>
    </source>
</evidence>
<dbReference type="PANTHER" id="PTHR42760:SF121">
    <property type="entry name" value="3-OXOACYL-(ACYL-CARRIER-PROTEIN) REDUCTASE"/>
    <property type="match status" value="1"/>
</dbReference>
<dbReference type="Proteomes" id="UP001265746">
    <property type="component" value="Unassembled WGS sequence"/>
</dbReference>
<comment type="caution">
    <text evidence="4">The sequence shown here is derived from an EMBL/GenBank/DDBJ whole genome shotgun (WGS) entry which is preliminary data.</text>
</comment>
<proteinExistence type="inferred from homology"/>
<evidence type="ECO:0000256" key="2">
    <source>
        <dbReference type="ARBA" id="ARBA00022857"/>
    </source>
</evidence>
<dbReference type="PROSITE" id="PS00061">
    <property type="entry name" value="ADH_SHORT"/>
    <property type="match status" value="1"/>
</dbReference>
<dbReference type="PANTHER" id="PTHR42760">
    <property type="entry name" value="SHORT-CHAIN DEHYDROGENASES/REDUCTASES FAMILY MEMBER"/>
    <property type="match status" value="1"/>
</dbReference>
<dbReference type="InterPro" id="IPR002347">
    <property type="entry name" value="SDR_fam"/>
</dbReference>
<dbReference type="SUPFAM" id="SSF51735">
    <property type="entry name" value="NAD(P)-binding Rossmann-fold domains"/>
    <property type="match status" value="1"/>
</dbReference>
<dbReference type="GO" id="GO:0016616">
    <property type="term" value="F:oxidoreductase activity, acting on the CH-OH group of donors, NAD or NADP as acceptor"/>
    <property type="evidence" value="ECO:0007669"/>
    <property type="project" value="TreeGrafter"/>
</dbReference>
<dbReference type="InterPro" id="IPR020904">
    <property type="entry name" value="Sc_DH/Rdtase_CS"/>
</dbReference>
<dbReference type="Gene3D" id="3.40.50.720">
    <property type="entry name" value="NAD(P)-binding Rossmann-like Domain"/>
    <property type="match status" value="1"/>
</dbReference>
<evidence type="ECO:0000256" key="1">
    <source>
        <dbReference type="ARBA" id="ARBA00006484"/>
    </source>
</evidence>
<gene>
    <name evidence="4" type="ORF">N8I77_000139</name>
</gene>
<name>A0AAD9SNZ8_PHOAM</name>
<accession>A0AAD9SNZ8</accession>
<comment type="similarity">
    <text evidence="1">Belongs to the short-chain dehydrogenases/reductases (SDR) family.</text>
</comment>
<dbReference type="Pfam" id="PF00106">
    <property type="entry name" value="adh_short"/>
    <property type="match status" value="1"/>
</dbReference>
<keyword evidence="5" id="KW-1185">Reference proteome</keyword>
<dbReference type="AlphaFoldDB" id="A0AAD9SNZ8"/>
<feature type="domain" description="Heterokaryon incompatibility" evidence="3">
    <location>
        <begin position="166"/>
        <end position="293"/>
    </location>
</feature>
<dbReference type="PRINTS" id="PR00081">
    <property type="entry name" value="GDHRDH"/>
</dbReference>
<dbReference type="InterPro" id="IPR036291">
    <property type="entry name" value="NAD(P)-bd_dom_sf"/>
</dbReference>
<dbReference type="GO" id="GO:0006633">
    <property type="term" value="P:fatty acid biosynthetic process"/>
    <property type="evidence" value="ECO:0007669"/>
    <property type="project" value="TreeGrafter"/>
</dbReference>
<sequence length="976" mass="108550">MHPGLGIYVHRRDLHSLRDSAGKGCKLCGLILSTVINSDDARQVPTLSGDILQDCVHSLKKKRSLSSRMRLLKKHGHEVSPATAYCLPTTFKLEEDIEGLKLLSKLCGIGRVILIGTACTNALPFNMRAVVLHPFGTIDYQGLRTPFIAGQPFELVTHLEHLGGIQISTLPATIQDAINLCHSLDIPYLWVDSLCIVQDDLREWHKEASKMAAIYGRAALTISTPQNSGCHQSFKDFRHLESGGSSLPEILWQERLPEKTVTGFVSLRTTPPLAFWIGKQDSPWMTRGWTLQEWLVSPRVLHCGKERMWDCYQTWYTESSLMLPIYESAPSGSGLVTEGLASYVFARMARLDPDVSGSSMDTQWARLIEEYTSRALSREMDKMPAIAGLAAKFMEHSHTKALAAKYLAGLWYYKGMYPFEGQKYPTSQIPLGLLWRRSSVEYMQSPDSYRAPSWSWANLDGAVSLFRLQWPLLDLYGYTDGFKEVKEMEVLAANCLTNPPGSFSSVQTGWIIAKSPLKRARLNPSWKVSQFHAKLRVEHHETFIGLSTDQSLDETPWFGIFDQHPEHTGIHYAEESLHIMQVATVIREGAESNLPVIIQHALLVEKVGIVDEIDCFRRLGIAWYYPKDGGQWNGRIDGPAKEWTDRHMLRDWEKRKIQCIFWEHRHSLRTMNTLRTAPIARVVKPQLLRQASRLGFASKAAPADLLRKKVDSKNVIVTGSARGIGKSIALRLASDGYNVCINDIPALEKGCDEVVKEIKSMGRNACTAVGDVTNRGEVKDMIQKSVKELGPLHTMIANAGIAQVKALLDLTDEDFSRMFAVNVNGVHHCYSEAAKQMIAQGTCKPDSPGKIIGASSIVGFKPFALLSHYSASKWAVRGLTQAYAMELAEHNITVNAYAPGIVGTGMWELIDEGLAKKSGRDVKKGAMMDKFVSDLTALGRVSVPEDVAKLVSFLCSSDSDFVTGQTQVVDGGIIYT</sequence>
<dbReference type="EMBL" id="JAUJFL010000001">
    <property type="protein sequence ID" value="KAK2613212.1"/>
    <property type="molecule type" value="Genomic_DNA"/>
</dbReference>
<keyword evidence="2" id="KW-0521">NADP</keyword>
<dbReference type="FunFam" id="3.40.50.720:FF:000084">
    <property type="entry name" value="Short-chain dehydrogenase reductase"/>
    <property type="match status" value="1"/>
</dbReference>
<evidence type="ECO:0000259" key="3">
    <source>
        <dbReference type="Pfam" id="PF06985"/>
    </source>
</evidence>
<dbReference type="PRINTS" id="PR00080">
    <property type="entry name" value="SDRFAMILY"/>
</dbReference>
<dbReference type="InterPro" id="IPR010730">
    <property type="entry name" value="HET"/>
</dbReference>
<organism evidence="4 5">
    <name type="scientific">Phomopsis amygdali</name>
    <name type="common">Fusicoccum amygdali</name>
    <dbReference type="NCBI Taxonomy" id="1214568"/>
    <lineage>
        <taxon>Eukaryota</taxon>
        <taxon>Fungi</taxon>
        <taxon>Dikarya</taxon>
        <taxon>Ascomycota</taxon>
        <taxon>Pezizomycotina</taxon>
        <taxon>Sordariomycetes</taxon>
        <taxon>Sordariomycetidae</taxon>
        <taxon>Diaporthales</taxon>
        <taxon>Diaporthaceae</taxon>
        <taxon>Diaporthe</taxon>
    </lineage>
</organism>
<dbReference type="Pfam" id="PF06985">
    <property type="entry name" value="HET"/>
    <property type="match status" value="1"/>
</dbReference>
<reference evidence="4" key="1">
    <citation type="submission" date="2023-06" db="EMBL/GenBank/DDBJ databases">
        <authorList>
            <person name="Noh H."/>
        </authorList>
    </citation>
    <scope>NUCLEOTIDE SEQUENCE</scope>
    <source>
        <strain evidence="4">DUCC20226</strain>
    </source>
</reference>
<dbReference type="GO" id="GO:0048038">
    <property type="term" value="F:quinone binding"/>
    <property type="evidence" value="ECO:0007669"/>
    <property type="project" value="TreeGrafter"/>
</dbReference>